<dbReference type="CDD" id="cd17546">
    <property type="entry name" value="REC_hyHK_CKI1_RcsC-like"/>
    <property type="match status" value="1"/>
</dbReference>
<feature type="domain" description="Response regulatory" evidence="14">
    <location>
        <begin position="452"/>
        <end position="573"/>
    </location>
</feature>
<gene>
    <name evidence="15" type="ORF">HMPREF9473_00930</name>
</gene>
<dbReference type="InterPro" id="IPR003594">
    <property type="entry name" value="HATPase_dom"/>
</dbReference>
<dbReference type="GO" id="GO:0000155">
    <property type="term" value="F:phosphorelay sensor kinase activity"/>
    <property type="evidence" value="ECO:0007669"/>
    <property type="project" value="InterPro"/>
</dbReference>
<accession>G5IBQ3</accession>
<dbReference type="SUPFAM" id="SSF47384">
    <property type="entry name" value="Homodimeric domain of signal transducing histidine kinase"/>
    <property type="match status" value="1"/>
</dbReference>
<comment type="function">
    <text evidence="9">May play the central regulatory role in sporulation. It may be an element of the effector pathway responsible for the activation of sporulation genes in response to nutritional stress. Spo0A may act in concert with spo0H (a sigma factor) to control the expression of some genes that are critical to the sporulation process.</text>
</comment>
<dbReference type="SMART" id="SM00448">
    <property type="entry name" value="REC"/>
    <property type="match status" value="1"/>
</dbReference>
<keyword evidence="12" id="KW-1133">Transmembrane helix</keyword>
<keyword evidence="7" id="KW-0418">Kinase</keyword>
<keyword evidence="5 11" id="KW-0597">Phosphoprotein</keyword>
<dbReference type="Gene3D" id="3.40.50.2300">
    <property type="match status" value="1"/>
</dbReference>
<dbReference type="SUPFAM" id="SSF55874">
    <property type="entry name" value="ATPase domain of HSP90 chaperone/DNA topoisomerase II/histidine kinase"/>
    <property type="match status" value="1"/>
</dbReference>
<evidence type="ECO:0000313" key="15">
    <source>
        <dbReference type="EMBL" id="EHI61116.1"/>
    </source>
</evidence>
<dbReference type="GO" id="GO:0009927">
    <property type="term" value="F:histidine phosphotransfer kinase activity"/>
    <property type="evidence" value="ECO:0007669"/>
    <property type="project" value="TreeGrafter"/>
</dbReference>
<protein>
    <recommendedName>
        <fullName evidence="10">Circadian input-output histidine kinase CikA</fullName>
        <ecNumber evidence="3">2.7.13.3</ecNumber>
    </recommendedName>
    <alternativeName>
        <fullName evidence="4">Stage 0 sporulation protein A homolog</fullName>
    </alternativeName>
</protein>
<dbReference type="PRINTS" id="PR00344">
    <property type="entry name" value="BCTRLSENSOR"/>
</dbReference>
<dbReference type="EMBL" id="ADLN01000008">
    <property type="protein sequence ID" value="EHI61116.1"/>
    <property type="molecule type" value="Genomic_DNA"/>
</dbReference>
<keyword evidence="8" id="KW-0902">Two-component regulatory system</keyword>
<dbReference type="InterPro" id="IPR036890">
    <property type="entry name" value="HATPase_C_sf"/>
</dbReference>
<dbReference type="PANTHER" id="PTHR43047">
    <property type="entry name" value="TWO-COMPONENT HISTIDINE PROTEIN KINASE"/>
    <property type="match status" value="1"/>
</dbReference>
<dbReference type="InterPro" id="IPR003661">
    <property type="entry name" value="HisK_dim/P_dom"/>
</dbReference>
<evidence type="ECO:0000256" key="8">
    <source>
        <dbReference type="ARBA" id="ARBA00023012"/>
    </source>
</evidence>
<proteinExistence type="inferred from homology"/>
<evidence type="ECO:0000256" key="1">
    <source>
        <dbReference type="ARBA" id="ARBA00000085"/>
    </source>
</evidence>
<dbReference type="CDD" id="cd16922">
    <property type="entry name" value="HATPase_EvgS-ArcB-TorS-like"/>
    <property type="match status" value="1"/>
</dbReference>
<dbReference type="Pfam" id="PF00512">
    <property type="entry name" value="HisKA"/>
    <property type="match status" value="1"/>
</dbReference>
<evidence type="ECO:0000256" key="2">
    <source>
        <dbReference type="ARBA" id="ARBA00006402"/>
    </source>
</evidence>
<dbReference type="InterPro" id="IPR004358">
    <property type="entry name" value="Sig_transdc_His_kin-like_C"/>
</dbReference>
<dbReference type="PANTHER" id="PTHR43047:SF72">
    <property type="entry name" value="OSMOSENSING HISTIDINE PROTEIN KINASE SLN1"/>
    <property type="match status" value="1"/>
</dbReference>
<dbReference type="InterPro" id="IPR011006">
    <property type="entry name" value="CheY-like_superfamily"/>
</dbReference>
<dbReference type="PROSITE" id="PS50109">
    <property type="entry name" value="HIS_KIN"/>
    <property type="match status" value="1"/>
</dbReference>
<dbReference type="OrthoDB" id="9790669at2"/>
<evidence type="ECO:0000256" key="12">
    <source>
        <dbReference type="SAM" id="Phobius"/>
    </source>
</evidence>
<evidence type="ECO:0000259" key="14">
    <source>
        <dbReference type="PROSITE" id="PS50110"/>
    </source>
</evidence>
<dbReference type="PATRIC" id="fig|742737.3.peg.929"/>
<dbReference type="SUPFAM" id="SSF52172">
    <property type="entry name" value="CheY-like"/>
    <property type="match status" value="1"/>
</dbReference>
<feature type="domain" description="Histidine kinase" evidence="13">
    <location>
        <begin position="200"/>
        <end position="423"/>
    </location>
</feature>
<evidence type="ECO:0000256" key="7">
    <source>
        <dbReference type="ARBA" id="ARBA00022777"/>
    </source>
</evidence>
<feature type="modified residue" description="4-aspartylphosphate" evidence="11">
    <location>
        <position position="504"/>
    </location>
</feature>
<keyword evidence="12" id="KW-0812">Transmembrane</keyword>
<keyword evidence="6" id="KW-0808">Transferase</keyword>
<keyword evidence="16" id="KW-1185">Reference proteome</keyword>
<dbReference type="RefSeq" id="WP_006778916.1">
    <property type="nucleotide sequence ID" value="NZ_CP040506.1"/>
</dbReference>
<dbReference type="SMART" id="SM00387">
    <property type="entry name" value="HATPase_c"/>
    <property type="match status" value="1"/>
</dbReference>
<sequence>MKKHILKSAIPILLAILFCLIGVITFSTLIHMQGNARVVNYTGIVRGATQRLVKQEMNGHANDELIHFLDGIVTELSTGDGENGLIVIHDETYQNLMAEMRQSWEELKAEITQVRQGGNQEKLFLLSETHFELANEAVSATERYSEEQVSNSIHTLLYFGVCFLLLFALLYVSGKRSKKAQMALELAQQANRSKSEFLSRMSHEIRTPLNGIIGMTAIARRSADDKDKVLNCLNKIDLSSGYLLSLLNDVLDMSRIESGKIELEYSEFRLADVCERIYDMFWQKAEDSGVELKIISDELTVSRVIGDNLRLSQVLVNLVSNALKFTPQGGTVTLHVRQTAVSEQSVSLEFEVSDTGVGISEEFQAHLFEPFEQEKSGTARQYGGTGLGLAISSNFVKMMGGTISVHSQPGEGSRFLVQLTLQRAAETEDPSVEAASLSAKDSQPDRDLSGFHILLAEDNDINAEIITCILEESGAKVDLASDGKAALDKFASSPEGTYNLIFMDIQMPVMNGMEASLAIRSLKRPDAGSIPIIGLSANAFREDIDMAMQSGMNAYLAKPINLDRLYQTLNQVINNR</sequence>
<feature type="transmembrane region" description="Helical" evidence="12">
    <location>
        <begin position="12"/>
        <end position="32"/>
    </location>
</feature>
<comment type="similarity">
    <text evidence="2">In the N-terminal section; belongs to the phytochrome family.</text>
</comment>
<evidence type="ECO:0000259" key="13">
    <source>
        <dbReference type="PROSITE" id="PS50109"/>
    </source>
</evidence>
<dbReference type="Gene3D" id="3.30.565.10">
    <property type="entry name" value="Histidine kinase-like ATPase, C-terminal domain"/>
    <property type="match status" value="1"/>
</dbReference>
<dbReference type="HOGENOM" id="CLU_000445_114_15_9"/>
<dbReference type="CDD" id="cd00082">
    <property type="entry name" value="HisKA"/>
    <property type="match status" value="1"/>
</dbReference>
<dbReference type="Proteomes" id="UP000005384">
    <property type="component" value="Unassembled WGS sequence"/>
</dbReference>
<dbReference type="InterPro" id="IPR001789">
    <property type="entry name" value="Sig_transdc_resp-reg_receiver"/>
</dbReference>
<name>G5IBQ3_9FIRM</name>
<dbReference type="Pfam" id="PF02518">
    <property type="entry name" value="HATPase_c"/>
    <property type="match status" value="1"/>
</dbReference>
<organism evidence="15 16">
    <name type="scientific">Hungatella hathewayi WAL-18680</name>
    <dbReference type="NCBI Taxonomy" id="742737"/>
    <lineage>
        <taxon>Bacteria</taxon>
        <taxon>Bacillati</taxon>
        <taxon>Bacillota</taxon>
        <taxon>Clostridia</taxon>
        <taxon>Lachnospirales</taxon>
        <taxon>Lachnospiraceae</taxon>
        <taxon>Hungatella</taxon>
    </lineage>
</organism>
<evidence type="ECO:0000256" key="11">
    <source>
        <dbReference type="PROSITE-ProRule" id="PRU00169"/>
    </source>
</evidence>
<feature type="transmembrane region" description="Helical" evidence="12">
    <location>
        <begin position="153"/>
        <end position="172"/>
    </location>
</feature>
<evidence type="ECO:0000313" key="16">
    <source>
        <dbReference type="Proteomes" id="UP000005384"/>
    </source>
</evidence>
<dbReference type="GO" id="GO:0005886">
    <property type="term" value="C:plasma membrane"/>
    <property type="evidence" value="ECO:0007669"/>
    <property type="project" value="TreeGrafter"/>
</dbReference>
<dbReference type="PROSITE" id="PS50110">
    <property type="entry name" value="RESPONSE_REGULATORY"/>
    <property type="match status" value="1"/>
</dbReference>
<evidence type="ECO:0000256" key="5">
    <source>
        <dbReference type="ARBA" id="ARBA00022553"/>
    </source>
</evidence>
<dbReference type="EC" id="2.7.13.3" evidence="3"/>
<evidence type="ECO:0000256" key="3">
    <source>
        <dbReference type="ARBA" id="ARBA00012438"/>
    </source>
</evidence>
<dbReference type="AlphaFoldDB" id="G5IBQ3"/>
<keyword evidence="12" id="KW-0472">Membrane</keyword>
<comment type="catalytic activity">
    <reaction evidence="1">
        <text>ATP + protein L-histidine = ADP + protein N-phospho-L-histidine.</text>
        <dbReference type="EC" id="2.7.13.3"/>
    </reaction>
</comment>
<dbReference type="InterPro" id="IPR005467">
    <property type="entry name" value="His_kinase_dom"/>
</dbReference>
<evidence type="ECO:0000256" key="6">
    <source>
        <dbReference type="ARBA" id="ARBA00022679"/>
    </source>
</evidence>
<dbReference type="SMART" id="SM00388">
    <property type="entry name" value="HisKA"/>
    <property type="match status" value="1"/>
</dbReference>
<comment type="caution">
    <text evidence="15">The sequence shown here is derived from an EMBL/GenBank/DDBJ whole genome shotgun (WGS) entry which is preliminary data.</text>
</comment>
<evidence type="ECO:0000256" key="9">
    <source>
        <dbReference type="ARBA" id="ARBA00024867"/>
    </source>
</evidence>
<dbReference type="Pfam" id="PF00072">
    <property type="entry name" value="Response_reg"/>
    <property type="match status" value="1"/>
</dbReference>
<dbReference type="Gene3D" id="1.10.287.130">
    <property type="match status" value="1"/>
</dbReference>
<dbReference type="InterPro" id="IPR036097">
    <property type="entry name" value="HisK_dim/P_sf"/>
</dbReference>
<evidence type="ECO:0000256" key="10">
    <source>
        <dbReference type="ARBA" id="ARBA00074306"/>
    </source>
</evidence>
<evidence type="ECO:0000256" key="4">
    <source>
        <dbReference type="ARBA" id="ARBA00018672"/>
    </source>
</evidence>
<reference evidence="15 16" key="1">
    <citation type="submission" date="2011-08" db="EMBL/GenBank/DDBJ databases">
        <title>The Genome Sequence of Clostridium hathewayi WAL-18680.</title>
        <authorList>
            <consortium name="The Broad Institute Genome Sequencing Platform"/>
            <person name="Earl A."/>
            <person name="Ward D."/>
            <person name="Feldgarden M."/>
            <person name="Gevers D."/>
            <person name="Finegold S.M."/>
            <person name="Summanen P.H."/>
            <person name="Molitoris D.R."/>
            <person name="Song M."/>
            <person name="Daigneault M."/>
            <person name="Allen-Vercoe E."/>
            <person name="Young S.K."/>
            <person name="Zeng Q."/>
            <person name="Gargeya S."/>
            <person name="Fitzgerald M."/>
            <person name="Haas B."/>
            <person name="Abouelleil A."/>
            <person name="Alvarado L."/>
            <person name="Arachchi H.M."/>
            <person name="Berlin A."/>
            <person name="Brown A."/>
            <person name="Chapman S.B."/>
            <person name="Chen Z."/>
            <person name="Dunbar C."/>
            <person name="Freedman E."/>
            <person name="Gearin G."/>
            <person name="Gellesch M."/>
            <person name="Goldberg J."/>
            <person name="Griggs A."/>
            <person name="Gujja S."/>
            <person name="Heiman D."/>
            <person name="Howarth C."/>
            <person name="Larson L."/>
            <person name="Lui A."/>
            <person name="MacDonald P.J.P."/>
            <person name="Montmayeur A."/>
            <person name="Murphy C."/>
            <person name="Neiman D."/>
            <person name="Pearson M."/>
            <person name="Priest M."/>
            <person name="Roberts A."/>
            <person name="Saif S."/>
            <person name="Shea T."/>
            <person name="Shenoy N."/>
            <person name="Sisk P."/>
            <person name="Stolte C."/>
            <person name="Sykes S."/>
            <person name="Wortman J."/>
            <person name="Nusbaum C."/>
            <person name="Birren B."/>
        </authorList>
    </citation>
    <scope>NUCLEOTIDE SEQUENCE [LARGE SCALE GENOMIC DNA]</scope>
    <source>
        <strain evidence="15 16">WAL-18680</strain>
    </source>
</reference>
<dbReference type="FunFam" id="3.30.565.10:FF:000010">
    <property type="entry name" value="Sensor histidine kinase RcsC"/>
    <property type="match status" value="1"/>
</dbReference>